<gene>
    <name evidence="4" type="ORF">GpartN1_g5110.t1</name>
</gene>
<dbReference type="Proteomes" id="UP001061958">
    <property type="component" value="Unassembled WGS sequence"/>
</dbReference>
<dbReference type="AlphaFoldDB" id="A0A9C7PZA8"/>
<comment type="similarity">
    <text evidence="1">Belongs to the bacterial ribosomal protein bL28 family.</text>
</comment>
<dbReference type="Pfam" id="PF00830">
    <property type="entry name" value="Ribosomal_L28"/>
    <property type="match status" value="1"/>
</dbReference>
<evidence type="ECO:0000313" key="4">
    <source>
        <dbReference type="EMBL" id="GJQ13319.1"/>
    </source>
</evidence>
<dbReference type="OrthoDB" id="361870at2759"/>
<name>A0A9C7PZA8_9RHOD</name>
<reference evidence="4" key="1">
    <citation type="journal article" date="2022" name="Proc. Natl. Acad. Sci. U.S.A.">
        <title>Life cycle and functional genomics of the unicellular red alga Galdieria for elucidating algal and plant evolution and industrial use.</title>
        <authorList>
            <person name="Hirooka S."/>
            <person name="Itabashi T."/>
            <person name="Ichinose T.M."/>
            <person name="Onuma R."/>
            <person name="Fujiwara T."/>
            <person name="Yamashita S."/>
            <person name="Jong L.W."/>
            <person name="Tomita R."/>
            <person name="Iwane A.H."/>
            <person name="Miyagishima S.Y."/>
        </authorList>
    </citation>
    <scope>NUCLEOTIDE SEQUENCE</scope>
    <source>
        <strain evidence="4">NBRC 102759</strain>
    </source>
</reference>
<dbReference type="PANTHER" id="PTHR13528">
    <property type="entry name" value="39S RIBOSOMAL PROTEIN L28, MITOCHONDRIAL"/>
    <property type="match status" value="1"/>
</dbReference>
<evidence type="ECO:0000256" key="2">
    <source>
        <dbReference type="ARBA" id="ARBA00022980"/>
    </source>
</evidence>
<dbReference type="InterPro" id="IPR037147">
    <property type="entry name" value="Ribosomal_bL28_sf"/>
</dbReference>
<dbReference type="GO" id="GO:0003735">
    <property type="term" value="F:structural constituent of ribosome"/>
    <property type="evidence" value="ECO:0007669"/>
    <property type="project" value="InterPro"/>
</dbReference>
<comment type="caution">
    <text evidence="4">The sequence shown here is derived from an EMBL/GenBank/DDBJ whole genome shotgun (WGS) entry which is preliminary data.</text>
</comment>
<dbReference type="EMBL" id="BQMJ01000042">
    <property type="protein sequence ID" value="GJQ13319.1"/>
    <property type="molecule type" value="Genomic_DNA"/>
</dbReference>
<reference evidence="4" key="2">
    <citation type="submission" date="2022-01" db="EMBL/GenBank/DDBJ databases">
        <authorList>
            <person name="Hirooka S."/>
            <person name="Miyagishima S.Y."/>
        </authorList>
    </citation>
    <scope>NUCLEOTIDE SEQUENCE</scope>
    <source>
        <strain evidence="4">NBRC 102759</strain>
    </source>
</reference>
<evidence type="ECO:0008006" key="6">
    <source>
        <dbReference type="Google" id="ProtNLM"/>
    </source>
</evidence>
<keyword evidence="2" id="KW-0689">Ribosomal protein</keyword>
<evidence type="ECO:0000256" key="1">
    <source>
        <dbReference type="ARBA" id="ARBA00008760"/>
    </source>
</evidence>
<sequence>MEAIPRVRPPKLCKRRGRGLFDGEMTRFGEKAAPSGQKHRRSFRPNIHRLSLYSKTFDKWFFFRISQSAMKKVKEWGGLDEYLVRTPDEIILYPFAIRLKYEILKKRAEIREDETQVGEDKRGLASVENLAKEEYVKQGVSLNR</sequence>
<keyword evidence="3" id="KW-0687">Ribonucleoprotein</keyword>
<organism evidence="4 5">
    <name type="scientific">Galdieria partita</name>
    <dbReference type="NCBI Taxonomy" id="83374"/>
    <lineage>
        <taxon>Eukaryota</taxon>
        <taxon>Rhodophyta</taxon>
        <taxon>Bangiophyceae</taxon>
        <taxon>Galdieriales</taxon>
        <taxon>Galdieriaceae</taxon>
        <taxon>Galdieria</taxon>
    </lineage>
</organism>
<dbReference type="PANTHER" id="PTHR13528:SF2">
    <property type="entry name" value="LARGE RIBOSOMAL SUBUNIT PROTEIN BL28M"/>
    <property type="match status" value="1"/>
</dbReference>
<accession>A0A9C7PZA8</accession>
<dbReference type="InterPro" id="IPR026569">
    <property type="entry name" value="Ribosomal_bL28"/>
</dbReference>
<dbReference type="GO" id="GO:0005762">
    <property type="term" value="C:mitochondrial large ribosomal subunit"/>
    <property type="evidence" value="ECO:0007669"/>
    <property type="project" value="TreeGrafter"/>
</dbReference>
<dbReference type="InterPro" id="IPR034704">
    <property type="entry name" value="Ribosomal_bL28/bL31-like_sf"/>
</dbReference>
<evidence type="ECO:0000256" key="3">
    <source>
        <dbReference type="ARBA" id="ARBA00023274"/>
    </source>
</evidence>
<dbReference type="Gene3D" id="2.30.170.40">
    <property type="entry name" value="Ribosomal protein L28/L24"/>
    <property type="match status" value="1"/>
</dbReference>
<dbReference type="SUPFAM" id="SSF143800">
    <property type="entry name" value="L28p-like"/>
    <property type="match status" value="1"/>
</dbReference>
<keyword evidence="5" id="KW-1185">Reference proteome</keyword>
<protein>
    <recommendedName>
        <fullName evidence="6">Ribosomal protein L28</fullName>
    </recommendedName>
</protein>
<evidence type="ECO:0000313" key="5">
    <source>
        <dbReference type="Proteomes" id="UP001061958"/>
    </source>
</evidence>
<proteinExistence type="inferred from homology"/>